<evidence type="ECO:0000313" key="2">
    <source>
        <dbReference type="EMBL" id="CAE7593920.1"/>
    </source>
</evidence>
<gene>
    <name evidence="2" type="ORF">SNEC2469_LOCUS17105</name>
</gene>
<accession>A0A812V012</accession>
<comment type="caution">
    <text evidence="2">The sequence shown here is derived from an EMBL/GenBank/DDBJ whole genome shotgun (WGS) entry which is preliminary data.</text>
</comment>
<feature type="compositionally biased region" description="Polar residues" evidence="1">
    <location>
        <begin position="299"/>
        <end position="310"/>
    </location>
</feature>
<dbReference type="Proteomes" id="UP000601435">
    <property type="component" value="Unassembled WGS sequence"/>
</dbReference>
<protein>
    <submittedName>
        <fullName evidence="2">Uncharacterized protein</fullName>
    </submittedName>
</protein>
<reference evidence="2" key="1">
    <citation type="submission" date="2021-02" db="EMBL/GenBank/DDBJ databases">
        <authorList>
            <person name="Dougan E. K."/>
            <person name="Rhodes N."/>
            <person name="Thang M."/>
            <person name="Chan C."/>
        </authorList>
    </citation>
    <scope>NUCLEOTIDE SEQUENCE</scope>
</reference>
<keyword evidence="3" id="KW-1185">Reference proteome</keyword>
<feature type="region of interest" description="Disordered" evidence="1">
    <location>
        <begin position="293"/>
        <end position="316"/>
    </location>
</feature>
<proteinExistence type="predicted"/>
<dbReference type="EMBL" id="CAJNJA010028123">
    <property type="protein sequence ID" value="CAE7593920.1"/>
    <property type="molecule type" value="Genomic_DNA"/>
</dbReference>
<feature type="region of interest" description="Disordered" evidence="1">
    <location>
        <begin position="511"/>
        <end position="607"/>
    </location>
</feature>
<feature type="non-terminal residue" evidence="2">
    <location>
        <position position="629"/>
    </location>
</feature>
<dbReference type="OrthoDB" id="426567at2759"/>
<dbReference type="AlphaFoldDB" id="A0A812V012"/>
<organism evidence="2 3">
    <name type="scientific">Symbiodinium necroappetens</name>
    <dbReference type="NCBI Taxonomy" id="1628268"/>
    <lineage>
        <taxon>Eukaryota</taxon>
        <taxon>Sar</taxon>
        <taxon>Alveolata</taxon>
        <taxon>Dinophyceae</taxon>
        <taxon>Suessiales</taxon>
        <taxon>Symbiodiniaceae</taxon>
        <taxon>Symbiodinium</taxon>
    </lineage>
</organism>
<feature type="compositionally biased region" description="Basic and acidic residues" evidence="1">
    <location>
        <begin position="525"/>
        <end position="537"/>
    </location>
</feature>
<name>A0A812V012_9DINO</name>
<evidence type="ECO:0000256" key="1">
    <source>
        <dbReference type="SAM" id="MobiDB-lite"/>
    </source>
</evidence>
<feature type="compositionally biased region" description="Polar residues" evidence="1">
    <location>
        <begin position="511"/>
        <end position="524"/>
    </location>
</feature>
<evidence type="ECO:0000313" key="3">
    <source>
        <dbReference type="Proteomes" id="UP000601435"/>
    </source>
</evidence>
<sequence length="629" mass="70664">DERPKLERFDGSQPSLYRKWRRKAQLMLLALPTTFTKDRWGAKLMEYLAGEAEEVCEALSIEKLTKEGGHELVFEVLDAKYKELQQDALHKHLTEYFFGTSIRANETYRNLVVRLETAYRRLQEHPVELPEEVRGWFLLRKLQLETSAEAMVLTHTRGSLKYKDVTAAVQAIFPQGVAKAGNHKGRDVFEALTEDGEEHDELEDGSEDVFQAVADTIQNQENYDEEDAIEVFETYQDIRKKMQQKKMNRGYRPTNPSTKWTLSGTVRGKIEQLKAKSKCHICNETGHCECPKKKGGSVAASSRTNHSSEAMMSDQAGDSSLGEIGQELFTQEEDIDKLEIFLAERDGHVDVVLADPRSHEDGEGGDKGDLESKIFEFFKKDEDCAASSESYMADLATHGVPDTACRRTLIGSGAETPLLLSKECGVSLKLRETERGHYAIPLFEGMGVMESSTDMKLQVHVRHGIAHSPFLQTLFNVGKYQKAGQAVNFATAYLQDKPYVAWVRKFIKSGSSTSGKTNHPTMSQFRRDQKKSTKIAEDTGPIVTTLGASPKAKAKAKAKAMASTSSSWQAPPRSRPSERAAADNEWIVTSAVQEPSSTSSSDRRRQRLQQQIEMLTHELERLNEEEENE</sequence>